<dbReference type="AlphaFoldDB" id="A0A075B570"/>
<feature type="region of interest" description="Disordered" evidence="1">
    <location>
        <begin position="57"/>
        <end position="78"/>
    </location>
</feature>
<evidence type="ECO:0000313" key="2">
    <source>
        <dbReference type="EMBL" id="EPZ36954.1"/>
    </source>
</evidence>
<reference evidence="2 3" key="1">
    <citation type="journal article" date="2013" name="Curr. Biol.">
        <title>Shared signatures of parasitism and phylogenomics unite Cryptomycota and microsporidia.</title>
        <authorList>
            <person name="James T.Y."/>
            <person name="Pelin A."/>
            <person name="Bonen L."/>
            <person name="Ahrendt S."/>
            <person name="Sain D."/>
            <person name="Corradi N."/>
            <person name="Stajich J.E."/>
        </authorList>
    </citation>
    <scope>NUCLEOTIDE SEQUENCE [LARGE SCALE GENOMIC DNA]</scope>
    <source>
        <strain evidence="2 3">CSF55</strain>
    </source>
</reference>
<organism evidence="2 3">
    <name type="scientific">Rozella allomycis (strain CSF55)</name>
    <dbReference type="NCBI Taxonomy" id="988480"/>
    <lineage>
        <taxon>Eukaryota</taxon>
        <taxon>Fungi</taxon>
        <taxon>Fungi incertae sedis</taxon>
        <taxon>Cryptomycota</taxon>
        <taxon>Cryptomycota incertae sedis</taxon>
        <taxon>Rozella</taxon>
    </lineage>
</organism>
<proteinExistence type="predicted"/>
<accession>A0A075B570</accession>
<name>A0A075B570_ROZAC</name>
<dbReference type="EMBL" id="KE560384">
    <property type="protein sequence ID" value="EPZ36954.1"/>
    <property type="molecule type" value="Genomic_DNA"/>
</dbReference>
<dbReference type="Proteomes" id="UP000030755">
    <property type="component" value="Unassembled WGS sequence"/>
</dbReference>
<feature type="compositionally biased region" description="Polar residues" evidence="1">
    <location>
        <begin position="58"/>
        <end position="78"/>
    </location>
</feature>
<dbReference type="HOGENOM" id="CLU_2623370_0_0_1"/>
<sequence>MENNTEGMSLRIALMHTNVNTNDSSNVNDFAHAKKKKPKNTAKKVKSIKLGVFKTEKTNGTTNSDQIGNCMQSRQSKK</sequence>
<evidence type="ECO:0000256" key="1">
    <source>
        <dbReference type="SAM" id="MobiDB-lite"/>
    </source>
</evidence>
<protein>
    <submittedName>
        <fullName evidence="2">Uncharacterized protein</fullName>
    </submittedName>
</protein>
<evidence type="ECO:0000313" key="3">
    <source>
        <dbReference type="Proteomes" id="UP000030755"/>
    </source>
</evidence>
<keyword evidence="3" id="KW-1185">Reference proteome</keyword>
<gene>
    <name evidence="2" type="ORF">O9G_001399</name>
</gene>